<reference evidence="5 6" key="1">
    <citation type="submission" date="2024-02" db="EMBL/GenBank/DDBJ databases">
        <title>Seven novel Bacillus-like species.</title>
        <authorList>
            <person name="Liu G."/>
        </authorList>
    </citation>
    <scope>NUCLEOTIDE SEQUENCE [LARGE SCALE GENOMIC DNA]</scope>
    <source>
        <strain evidence="5 6">FJAT-52991</strain>
    </source>
</reference>
<dbReference type="InterPro" id="IPR056818">
    <property type="entry name" value="GlmU/GlgC-like_hexapep"/>
</dbReference>
<protein>
    <submittedName>
        <fullName evidence="5">Sugar phosphate nucleotidyltransferase</fullName>
    </submittedName>
</protein>
<dbReference type="InterPro" id="IPR011831">
    <property type="entry name" value="ADP-Glc_PPase"/>
</dbReference>
<feature type="domain" description="Glucose-1-phosphate adenylyltransferase/Bifunctional protein GlmU-like C-terminal hexapeptide" evidence="4">
    <location>
        <begin position="251"/>
        <end position="320"/>
    </location>
</feature>
<dbReference type="Proteomes" id="UP001387364">
    <property type="component" value="Chromosome"/>
</dbReference>
<dbReference type="Gene3D" id="2.160.10.10">
    <property type="entry name" value="Hexapeptide repeat proteins"/>
    <property type="match status" value="1"/>
</dbReference>
<dbReference type="EMBL" id="CP147404">
    <property type="protein sequence ID" value="WXB92393.1"/>
    <property type="molecule type" value="Genomic_DNA"/>
</dbReference>
<dbReference type="Pfam" id="PF24894">
    <property type="entry name" value="Hexapep_GlmU"/>
    <property type="match status" value="1"/>
</dbReference>
<evidence type="ECO:0000256" key="2">
    <source>
        <dbReference type="ARBA" id="ARBA00023056"/>
    </source>
</evidence>
<proteinExistence type="inferred from homology"/>
<dbReference type="PANTHER" id="PTHR43523:SF6">
    <property type="entry name" value="GLYCOGEN BIOSYNTHESIS PROTEIN GLGD"/>
    <property type="match status" value="1"/>
</dbReference>
<dbReference type="RefSeq" id="WP_338750846.1">
    <property type="nucleotide sequence ID" value="NZ_CP147404.1"/>
</dbReference>
<dbReference type="Pfam" id="PF00483">
    <property type="entry name" value="NTP_transferase"/>
    <property type="match status" value="1"/>
</dbReference>
<comment type="similarity">
    <text evidence="1">Belongs to the bacterial/plant glucose-1-phosphate adenylyltransferase family.</text>
</comment>
<dbReference type="InterPro" id="IPR005835">
    <property type="entry name" value="NTP_transferase_dom"/>
</dbReference>
<dbReference type="InterPro" id="IPR029044">
    <property type="entry name" value="Nucleotide-diphossugar_trans"/>
</dbReference>
<evidence type="ECO:0000313" key="5">
    <source>
        <dbReference type="EMBL" id="WXB92393.1"/>
    </source>
</evidence>
<dbReference type="SUPFAM" id="SSF51161">
    <property type="entry name" value="Trimeric LpxA-like enzymes"/>
    <property type="match status" value="1"/>
</dbReference>
<feature type="domain" description="Nucleotidyl transferase" evidence="3">
    <location>
        <begin position="28"/>
        <end position="146"/>
    </location>
</feature>
<dbReference type="PANTHER" id="PTHR43523">
    <property type="entry name" value="GLUCOSE-1-PHOSPHATE ADENYLYLTRANSFERASE-RELATED"/>
    <property type="match status" value="1"/>
</dbReference>
<evidence type="ECO:0000256" key="1">
    <source>
        <dbReference type="ARBA" id="ARBA00010443"/>
    </source>
</evidence>
<keyword evidence="2" id="KW-0320">Glycogen biosynthesis</keyword>
<dbReference type="CDD" id="cd04651">
    <property type="entry name" value="LbH_G1P_AT_C"/>
    <property type="match status" value="1"/>
</dbReference>
<dbReference type="CDD" id="cd02508">
    <property type="entry name" value="ADP_Glucose_PP"/>
    <property type="match status" value="1"/>
</dbReference>
<evidence type="ECO:0000313" key="6">
    <source>
        <dbReference type="Proteomes" id="UP001387364"/>
    </source>
</evidence>
<dbReference type="Gene3D" id="3.90.550.10">
    <property type="entry name" value="Spore Coat Polysaccharide Biosynthesis Protein SpsA, Chain A"/>
    <property type="match status" value="2"/>
</dbReference>
<evidence type="ECO:0000259" key="3">
    <source>
        <dbReference type="Pfam" id="PF00483"/>
    </source>
</evidence>
<gene>
    <name evidence="5" type="ORF">WDJ61_14175</name>
</gene>
<dbReference type="SUPFAM" id="SSF53448">
    <property type="entry name" value="Nucleotide-diphospho-sugar transferases"/>
    <property type="match status" value="1"/>
</dbReference>
<dbReference type="InterPro" id="IPR011004">
    <property type="entry name" value="Trimer_LpxA-like_sf"/>
</dbReference>
<keyword evidence="6" id="KW-1185">Reference proteome</keyword>
<name>A0ABZ2N3V5_9BACI</name>
<accession>A0ABZ2N3V5</accession>
<organism evidence="5 6">
    <name type="scientific">Bacillus kandeliae</name>
    <dbReference type="NCBI Taxonomy" id="3129297"/>
    <lineage>
        <taxon>Bacteria</taxon>
        <taxon>Bacillati</taxon>
        <taxon>Bacillota</taxon>
        <taxon>Bacilli</taxon>
        <taxon>Bacillales</taxon>
        <taxon>Bacillaceae</taxon>
        <taxon>Bacillus</taxon>
    </lineage>
</organism>
<sequence>MNRSMLGVIDATTHPESMEDLLLHRSLAAVPFAGRYRLIDFILSNMVNSGIQSVAIFPKYQYRSLMDHLGSGKDWDLNRKRDGLFFFPSPNLQGEEDKVGLFCHFAQHIDYFKRSTQKYALISNCYTVFNMDFSPILKRLEKESCDVLQIYNQGRPIELYVVSVPLLIQLVESRKETGYTCMQDLVRDTNHEYHICQYEINGYCEQIQSIHDFYTISMELLQKENWCQLFNKFQPIYTKVKDEPPTKYTDTSLVKNSMIANGSVIEGEIEQSVISRAVFIGKNTTVKNCIIMQKSKIGENCELAHVIIDKDAVIGDGVKIIGTPEEPIVIRKGSVQGVLMNS</sequence>
<evidence type="ECO:0000259" key="4">
    <source>
        <dbReference type="Pfam" id="PF24894"/>
    </source>
</evidence>